<evidence type="ECO:0000313" key="3">
    <source>
        <dbReference type="Proteomes" id="UP001596203"/>
    </source>
</evidence>
<evidence type="ECO:0000313" key="2">
    <source>
        <dbReference type="EMBL" id="MFC6023764.1"/>
    </source>
</evidence>
<feature type="chain" id="PRO_5046046427" description="VCBS repeat-containing protein" evidence="1">
    <location>
        <begin position="35"/>
        <end position="235"/>
    </location>
</feature>
<dbReference type="Proteomes" id="UP001596203">
    <property type="component" value="Unassembled WGS sequence"/>
</dbReference>
<organism evidence="2 3">
    <name type="scientific">Plantactinospora solaniradicis</name>
    <dbReference type="NCBI Taxonomy" id="1723736"/>
    <lineage>
        <taxon>Bacteria</taxon>
        <taxon>Bacillati</taxon>
        <taxon>Actinomycetota</taxon>
        <taxon>Actinomycetes</taxon>
        <taxon>Micromonosporales</taxon>
        <taxon>Micromonosporaceae</taxon>
        <taxon>Plantactinospora</taxon>
    </lineage>
</organism>
<keyword evidence="1" id="KW-0732">Signal</keyword>
<comment type="caution">
    <text evidence="2">The sequence shown here is derived from an EMBL/GenBank/DDBJ whole genome shotgun (WGS) entry which is preliminary data.</text>
</comment>
<reference evidence="3" key="1">
    <citation type="journal article" date="2019" name="Int. J. Syst. Evol. Microbiol.">
        <title>The Global Catalogue of Microorganisms (GCM) 10K type strain sequencing project: providing services to taxonomists for standard genome sequencing and annotation.</title>
        <authorList>
            <consortium name="The Broad Institute Genomics Platform"/>
            <consortium name="The Broad Institute Genome Sequencing Center for Infectious Disease"/>
            <person name="Wu L."/>
            <person name="Ma J."/>
        </authorList>
    </citation>
    <scope>NUCLEOTIDE SEQUENCE [LARGE SCALE GENOMIC DNA]</scope>
    <source>
        <strain evidence="3">ZS-35-S2</strain>
    </source>
</reference>
<sequence length="235" mass="25201">MRRPWRTAGRAWVPMAIATATFAAVGLTPSPAHAEPDEATTRALLANAYQTAACDPNGVSSADNAMASQLNPQLNGTLDGYLNGYRVSCARMIVAAVKARGLNQRAAQIAVTTAIVEATLQNISEEVDHDSLGLFQQRASWGTREQRLNPTWATNAFLDKMIRVYPNNSWNTAPIGEVCQAVQVSAYPDRYQAQAHDGGVIAAALWAGNPPRAGQEAFADYNGDGKTDIALFRPS</sequence>
<feature type="signal peptide" evidence="1">
    <location>
        <begin position="1"/>
        <end position="34"/>
    </location>
</feature>
<name>A0ABW1KT91_9ACTN</name>
<proteinExistence type="predicted"/>
<keyword evidence="3" id="KW-1185">Reference proteome</keyword>
<evidence type="ECO:0008006" key="4">
    <source>
        <dbReference type="Google" id="ProtNLM"/>
    </source>
</evidence>
<feature type="non-terminal residue" evidence="2">
    <location>
        <position position="235"/>
    </location>
</feature>
<accession>A0ABW1KT91</accession>
<dbReference type="EMBL" id="JBHSPR010000116">
    <property type="protein sequence ID" value="MFC6023764.1"/>
    <property type="molecule type" value="Genomic_DNA"/>
</dbReference>
<evidence type="ECO:0000256" key="1">
    <source>
        <dbReference type="SAM" id="SignalP"/>
    </source>
</evidence>
<protein>
    <recommendedName>
        <fullName evidence="4">VCBS repeat-containing protein</fullName>
    </recommendedName>
</protein>
<gene>
    <name evidence="2" type="ORF">ACFP2T_47385</name>
</gene>